<dbReference type="KEGG" id="izh:FEM41_12750"/>
<dbReference type="PROSITE" id="PS50931">
    <property type="entry name" value="HTH_LYSR"/>
    <property type="match status" value="1"/>
</dbReference>
<organism evidence="6 7">
    <name type="scientific">Jejubacter calystegiae</name>
    <dbReference type="NCBI Taxonomy" id="2579935"/>
    <lineage>
        <taxon>Bacteria</taxon>
        <taxon>Pseudomonadati</taxon>
        <taxon>Pseudomonadota</taxon>
        <taxon>Gammaproteobacteria</taxon>
        <taxon>Enterobacterales</taxon>
        <taxon>Enterobacteriaceae</taxon>
        <taxon>Jejubacter</taxon>
    </lineage>
</organism>
<keyword evidence="3" id="KW-0238">DNA-binding</keyword>
<evidence type="ECO:0000259" key="5">
    <source>
        <dbReference type="PROSITE" id="PS50931"/>
    </source>
</evidence>
<dbReference type="Pfam" id="PF00126">
    <property type="entry name" value="HTH_1"/>
    <property type="match status" value="1"/>
</dbReference>
<reference evidence="6 7" key="1">
    <citation type="submission" date="2019-05" db="EMBL/GenBank/DDBJ databases">
        <title>Complete genome sequence of Izhakiella calystegiae KSNA2, an endophyte isolated from beach morning glory (Calystegia soldanella).</title>
        <authorList>
            <person name="Jiang L."/>
            <person name="Jeong J.C."/>
            <person name="Kim C.Y."/>
            <person name="Kim D.H."/>
            <person name="Kim S.W."/>
            <person name="Lee j."/>
        </authorList>
    </citation>
    <scope>NUCLEOTIDE SEQUENCE [LARGE SCALE GENOMIC DNA]</scope>
    <source>
        <strain evidence="6 7">KSNA2</strain>
    </source>
</reference>
<protein>
    <submittedName>
        <fullName evidence="6">LysR family transcriptional regulator</fullName>
    </submittedName>
</protein>
<evidence type="ECO:0000313" key="7">
    <source>
        <dbReference type="Proteomes" id="UP000302163"/>
    </source>
</evidence>
<sequence length="294" mass="33143">MYNPHWLRSFQALTETGSFTRTAEQLGITQAAVSQHIRHLENQLGPLLVRKTRLLDLTPAGKALLEYCQELDRASRRLNLRLTEGESDKGEVSIITPGSIGLMIFPHLLALQSASPELVMRHRFAPDGEVLEAIVQNRYEIGVMSTRPDDSRVQATRFTEEPLELVVPDGHKGYDWDGLMTLGFIDHPDGQSMAMRLLSRRFPGHSGLHQLPVSGFSNQVGLILEFVARGLGFTVIPRYARQAFAQQQAIRVLDCGVRVVDTLWLIQRAEWPLSRRARRVVDELHRLLAGQQPM</sequence>
<dbReference type="Gene3D" id="1.10.10.10">
    <property type="entry name" value="Winged helix-like DNA-binding domain superfamily/Winged helix DNA-binding domain"/>
    <property type="match status" value="1"/>
</dbReference>
<proteinExistence type="inferred from homology"/>
<dbReference type="OrthoDB" id="5289754at2"/>
<dbReference type="InterPro" id="IPR005119">
    <property type="entry name" value="LysR_subst-bd"/>
</dbReference>
<dbReference type="EMBL" id="CP040428">
    <property type="protein sequence ID" value="QCT20454.1"/>
    <property type="molecule type" value="Genomic_DNA"/>
</dbReference>
<dbReference type="PANTHER" id="PTHR30126">
    <property type="entry name" value="HTH-TYPE TRANSCRIPTIONAL REGULATOR"/>
    <property type="match status" value="1"/>
</dbReference>
<name>A0A4P8YLD2_9ENTR</name>
<dbReference type="RefSeq" id="WP_138096329.1">
    <property type="nucleotide sequence ID" value="NZ_CP040428.1"/>
</dbReference>
<keyword evidence="7" id="KW-1185">Reference proteome</keyword>
<keyword evidence="2" id="KW-0805">Transcription regulation</keyword>
<dbReference type="InterPro" id="IPR036388">
    <property type="entry name" value="WH-like_DNA-bd_sf"/>
</dbReference>
<dbReference type="SUPFAM" id="SSF46785">
    <property type="entry name" value="Winged helix' DNA-binding domain"/>
    <property type="match status" value="1"/>
</dbReference>
<dbReference type="SUPFAM" id="SSF53850">
    <property type="entry name" value="Periplasmic binding protein-like II"/>
    <property type="match status" value="1"/>
</dbReference>
<dbReference type="PRINTS" id="PR00039">
    <property type="entry name" value="HTHLYSR"/>
</dbReference>
<gene>
    <name evidence="6" type="ORF">FEM41_12750</name>
</gene>
<evidence type="ECO:0000256" key="2">
    <source>
        <dbReference type="ARBA" id="ARBA00023015"/>
    </source>
</evidence>
<evidence type="ECO:0000313" key="6">
    <source>
        <dbReference type="EMBL" id="QCT20454.1"/>
    </source>
</evidence>
<dbReference type="GO" id="GO:0000976">
    <property type="term" value="F:transcription cis-regulatory region binding"/>
    <property type="evidence" value="ECO:0007669"/>
    <property type="project" value="TreeGrafter"/>
</dbReference>
<dbReference type="AlphaFoldDB" id="A0A4P8YLD2"/>
<evidence type="ECO:0000256" key="3">
    <source>
        <dbReference type="ARBA" id="ARBA00023125"/>
    </source>
</evidence>
<dbReference type="Proteomes" id="UP000302163">
    <property type="component" value="Chromosome"/>
</dbReference>
<dbReference type="Pfam" id="PF03466">
    <property type="entry name" value="LysR_substrate"/>
    <property type="match status" value="1"/>
</dbReference>
<dbReference type="PANTHER" id="PTHR30126:SF99">
    <property type="entry name" value="TRANSCRIPTIONAL REGULATOR LYSR FAMILY"/>
    <property type="match status" value="1"/>
</dbReference>
<keyword evidence="4" id="KW-0804">Transcription</keyword>
<dbReference type="InterPro" id="IPR036390">
    <property type="entry name" value="WH_DNA-bd_sf"/>
</dbReference>
<dbReference type="CDD" id="cd05466">
    <property type="entry name" value="PBP2_LTTR_substrate"/>
    <property type="match status" value="1"/>
</dbReference>
<evidence type="ECO:0000256" key="4">
    <source>
        <dbReference type="ARBA" id="ARBA00023163"/>
    </source>
</evidence>
<dbReference type="GO" id="GO:0003700">
    <property type="term" value="F:DNA-binding transcription factor activity"/>
    <property type="evidence" value="ECO:0007669"/>
    <property type="project" value="InterPro"/>
</dbReference>
<comment type="similarity">
    <text evidence="1">Belongs to the LysR transcriptional regulatory family.</text>
</comment>
<dbReference type="Gene3D" id="3.40.190.10">
    <property type="entry name" value="Periplasmic binding protein-like II"/>
    <property type="match status" value="2"/>
</dbReference>
<feature type="domain" description="HTH lysR-type" evidence="5">
    <location>
        <begin position="1"/>
        <end position="58"/>
    </location>
</feature>
<accession>A0A4P8YLD2</accession>
<evidence type="ECO:0000256" key="1">
    <source>
        <dbReference type="ARBA" id="ARBA00009437"/>
    </source>
</evidence>
<dbReference type="InterPro" id="IPR000847">
    <property type="entry name" value="LysR_HTH_N"/>
</dbReference>